<evidence type="ECO:0000313" key="6">
    <source>
        <dbReference type="EMBL" id="PON62811.1"/>
    </source>
</evidence>
<comment type="similarity">
    <text evidence="2">Belongs to the thaumatin family.</text>
</comment>
<dbReference type="EMBL" id="JXTB01000109">
    <property type="protein sequence ID" value="PON62811.1"/>
    <property type="molecule type" value="Genomic_DNA"/>
</dbReference>
<proteinExistence type="inferred from homology"/>
<dbReference type="PRINTS" id="PR00347">
    <property type="entry name" value="THAUMATIN"/>
</dbReference>
<dbReference type="SUPFAM" id="SSF49870">
    <property type="entry name" value="Osmotin, thaumatin-like protein"/>
    <property type="match status" value="2"/>
</dbReference>
<dbReference type="InterPro" id="IPR037176">
    <property type="entry name" value="Osmotin/thaumatin-like_sf"/>
</dbReference>
<dbReference type="AlphaFoldDB" id="A0A2P5CP60"/>
<sequence>MTVILSFVYLTILSFSMSGQAANLTSIEILNNCSYTIWAAANPGGGKQLNKGQTWTLTSVTSSGRIWGRTNCAFDDHGRGKCDSGDCGGLLECDRRNGRAPHTVAEYLMNQVESGNDAFFVSVVDGFNIPMEFTLSSSSSGVCGQSTSRCAGDINGPCPIELRDPGGCNNPCTVFRNSQFCCNTGSICEPTSYSKFFKDLCPEARTYPSDGTRGYCPNGRNSYKVVFCPSTASSTILPTPSNNGTNIDIMNICPYTVWAAAIPGGGRRLDKGQSWSISANPGTTQARIWARTNCNFDGSGRGRCETGDCGGVLECQGYGQPPNTLAEYALKQFADQDFIDISLVDGFNVPMEFSSTSAGCSRVLKCAADINGQCPNELRAPGGCNNPCTVKKSEEYCCNNGPCGPTELSKFFKDRCPDAYSYPQDDKTSLFTCPSGTDYKVVFCP</sequence>
<evidence type="ECO:0000256" key="3">
    <source>
        <dbReference type="ARBA" id="ARBA00022525"/>
    </source>
</evidence>
<dbReference type="SMART" id="SM00205">
    <property type="entry name" value="THN"/>
    <property type="match status" value="2"/>
</dbReference>
<keyword evidence="7" id="KW-1185">Reference proteome</keyword>
<dbReference type="Pfam" id="PF00314">
    <property type="entry name" value="Thaumatin"/>
    <property type="match status" value="2"/>
</dbReference>
<comment type="caution">
    <text evidence="6">The sequence shown here is derived from an EMBL/GenBank/DDBJ whole genome shotgun (WGS) entry which is preliminary data.</text>
</comment>
<dbReference type="PANTHER" id="PTHR31048">
    <property type="entry name" value="OS03G0233200 PROTEIN"/>
    <property type="match status" value="1"/>
</dbReference>
<dbReference type="CDD" id="cd09217">
    <property type="entry name" value="TLP-P"/>
    <property type="match status" value="1"/>
</dbReference>
<evidence type="ECO:0000256" key="4">
    <source>
        <dbReference type="ARBA" id="ARBA00023157"/>
    </source>
</evidence>
<dbReference type="PROSITE" id="PS51367">
    <property type="entry name" value="THAUMATIN_2"/>
    <property type="match status" value="2"/>
</dbReference>
<accession>A0A2P5CP60</accession>
<dbReference type="GO" id="GO:0005576">
    <property type="term" value="C:extracellular region"/>
    <property type="evidence" value="ECO:0007669"/>
    <property type="project" value="UniProtKB-SubCell"/>
</dbReference>
<protein>
    <submittedName>
        <fullName evidence="6">Thaumatin</fullName>
    </submittedName>
</protein>
<evidence type="ECO:0000256" key="2">
    <source>
        <dbReference type="ARBA" id="ARBA00010607"/>
    </source>
</evidence>
<name>A0A2P5CP60_PARAD</name>
<evidence type="ECO:0000313" key="7">
    <source>
        <dbReference type="Proteomes" id="UP000237105"/>
    </source>
</evidence>
<keyword evidence="4" id="KW-1015">Disulfide bond</keyword>
<keyword evidence="5" id="KW-0732">Signal</keyword>
<keyword evidence="3" id="KW-0964">Secreted</keyword>
<feature type="signal peptide" evidence="5">
    <location>
        <begin position="1"/>
        <end position="21"/>
    </location>
</feature>
<evidence type="ECO:0000256" key="5">
    <source>
        <dbReference type="SAM" id="SignalP"/>
    </source>
</evidence>
<dbReference type="InterPro" id="IPR017949">
    <property type="entry name" value="Thaumatin_CS"/>
</dbReference>
<feature type="chain" id="PRO_5015144677" evidence="5">
    <location>
        <begin position="22"/>
        <end position="445"/>
    </location>
</feature>
<reference evidence="7" key="1">
    <citation type="submission" date="2016-06" db="EMBL/GenBank/DDBJ databases">
        <title>Parallel loss of symbiosis genes in relatives of nitrogen-fixing non-legume Parasponia.</title>
        <authorList>
            <person name="Van Velzen R."/>
            <person name="Holmer R."/>
            <person name="Bu F."/>
            <person name="Rutten L."/>
            <person name="Van Zeijl A."/>
            <person name="Liu W."/>
            <person name="Santuari L."/>
            <person name="Cao Q."/>
            <person name="Sharma T."/>
            <person name="Shen D."/>
            <person name="Roswanjaya Y."/>
            <person name="Wardhani T."/>
            <person name="Kalhor M.S."/>
            <person name="Jansen J."/>
            <person name="Van den Hoogen J."/>
            <person name="Gungor B."/>
            <person name="Hartog M."/>
            <person name="Hontelez J."/>
            <person name="Verver J."/>
            <person name="Yang W.-C."/>
            <person name="Schijlen E."/>
            <person name="Repin R."/>
            <person name="Schilthuizen M."/>
            <person name="Schranz E."/>
            <person name="Heidstra R."/>
            <person name="Miyata K."/>
            <person name="Fedorova E."/>
            <person name="Kohlen W."/>
            <person name="Bisseling T."/>
            <person name="Smit S."/>
            <person name="Geurts R."/>
        </authorList>
    </citation>
    <scope>NUCLEOTIDE SEQUENCE [LARGE SCALE GENOMIC DNA]</scope>
    <source>
        <strain evidence="7">cv. WU1-14</strain>
    </source>
</reference>
<gene>
    <name evidence="6" type="primary">PanTLP27</name>
    <name evidence="6" type="ORF">PanWU01x14_134870</name>
</gene>
<dbReference type="FunFam" id="2.60.110.10:FF:000003">
    <property type="entry name" value="Thaumatin I"/>
    <property type="match status" value="1"/>
</dbReference>
<dbReference type="InterPro" id="IPR001938">
    <property type="entry name" value="Thaumatin"/>
</dbReference>
<dbReference type="Gene3D" id="2.60.110.10">
    <property type="entry name" value="Thaumatin"/>
    <property type="match status" value="2"/>
</dbReference>
<dbReference type="OrthoDB" id="430315at2759"/>
<organism evidence="6 7">
    <name type="scientific">Parasponia andersonii</name>
    <name type="common">Sponia andersonii</name>
    <dbReference type="NCBI Taxonomy" id="3476"/>
    <lineage>
        <taxon>Eukaryota</taxon>
        <taxon>Viridiplantae</taxon>
        <taxon>Streptophyta</taxon>
        <taxon>Embryophyta</taxon>
        <taxon>Tracheophyta</taxon>
        <taxon>Spermatophyta</taxon>
        <taxon>Magnoliopsida</taxon>
        <taxon>eudicotyledons</taxon>
        <taxon>Gunneridae</taxon>
        <taxon>Pentapetalae</taxon>
        <taxon>rosids</taxon>
        <taxon>fabids</taxon>
        <taxon>Rosales</taxon>
        <taxon>Cannabaceae</taxon>
        <taxon>Parasponia</taxon>
    </lineage>
</organism>
<dbReference type="Proteomes" id="UP000237105">
    <property type="component" value="Unassembled WGS sequence"/>
</dbReference>
<dbReference type="PROSITE" id="PS00316">
    <property type="entry name" value="THAUMATIN_1"/>
    <property type="match status" value="1"/>
</dbReference>
<comment type="subcellular location">
    <subcellularLocation>
        <location evidence="1">Secreted</location>
    </subcellularLocation>
</comment>
<evidence type="ECO:0000256" key="1">
    <source>
        <dbReference type="ARBA" id="ARBA00004613"/>
    </source>
</evidence>